<evidence type="ECO:0000313" key="1">
    <source>
        <dbReference type="EMBL" id="EQA72906.1"/>
    </source>
</evidence>
<name>T0H070_9LEPT</name>
<evidence type="ECO:0000313" key="2">
    <source>
        <dbReference type="Proteomes" id="UP000015442"/>
    </source>
</evidence>
<protein>
    <submittedName>
        <fullName evidence="1">Uncharacterized protein</fullName>
    </submittedName>
</protein>
<comment type="caution">
    <text evidence="1">The sequence shown here is derived from an EMBL/GenBank/DDBJ whole genome shotgun (WGS) entry which is preliminary data.</text>
</comment>
<organism evidence="1 2">
    <name type="scientific">Leptospira noguchii serovar Panama str. CZ214</name>
    <dbReference type="NCBI Taxonomy" id="1001595"/>
    <lineage>
        <taxon>Bacteria</taxon>
        <taxon>Pseudomonadati</taxon>
        <taxon>Spirochaetota</taxon>
        <taxon>Spirochaetia</taxon>
        <taxon>Leptospirales</taxon>
        <taxon>Leptospiraceae</taxon>
        <taxon>Leptospira</taxon>
    </lineage>
</organism>
<dbReference type="Proteomes" id="UP000015442">
    <property type="component" value="Unassembled WGS sequence"/>
</dbReference>
<accession>T0H070</accession>
<proteinExistence type="predicted"/>
<gene>
    <name evidence="1" type="ORF">LEP1GSC059_3340</name>
</gene>
<dbReference type="EMBL" id="AKWY02000011">
    <property type="protein sequence ID" value="EQA72906.1"/>
    <property type="molecule type" value="Genomic_DNA"/>
</dbReference>
<reference evidence="1 2" key="1">
    <citation type="submission" date="2013-05" db="EMBL/GenBank/DDBJ databases">
        <authorList>
            <person name="Harkins D.M."/>
            <person name="Durkin A.S."/>
            <person name="Brinkac L.M."/>
            <person name="Haft D.H."/>
            <person name="Selengut J.D."/>
            <person name="Sanka R."/>
            <person name="DePew J."/>
            <person name="Purushe J."/>
            <person name="Hartskeerl R.A."/>
            <person name="Ahmed A."/>
            <person name="van der Linden H."/>
            <person name="Goris M.G.A."/>
            <person name="Vinetz J.M."/>
            <person name="Sutton G.G."/>
            <person name="Nierman W.C."/>
            <person name="Fouts D.E."/>
        </authorList>
    </citation>
    <scope>NUCLEOTIDE SEQUENCE [LARGE SCALE GENOMIC DNA]</scope>
    <source>
        <strain evidence="1 2">CZ214</strain>
    </source>
</reference>
<sequence>MYCSIFTSIPAALTRNLYEFPHFTEESKFCMSSYILQRNSGLGEK</sequence>
<dbReference type="AlphaFoldDB" id="T0H070"/>